<dbReference type="CDD" id="cd06158">
    <property type="entry name" value="S2P-M50_like_1"/>
    <property type="match status" value="1"/>
</dbReference>
<evidence type="ECO:0000256" key="12">
    <source>
        <dbReference type="ARBA" id="ARBA00023136"/>
    </source>
</evidence>
<evidence type="ECO:0000256" key="4">
    <source>
        <dbReference type="ARBA" id="ARBA00022475"/>
    </source>
</evidence>
<organism evidence="14 15">
    <name type="scientific">Phenylobacterium zucineum (strain HLK1)</name>
    <dbReference type="NCBI Taxonomy" id="450851"/>
    <lineage>
        <taxon>Bacteria</taxon>
        <taxon>Pseudomonadati</taxon>
        <taxon>Pseudomonadota</taxon>
        <taxon>Alphaproteobacteria</taxon>
        <taxon>Caulobacterales</taxon>
        <taxon>Caulobacteraceae</taxon>
        <taxon>Phenylobacterium</taxon>
    </lineage>
</organism>
<evidence type="ECO:0000256" key="3">
    <source>
        <dbReference type="ARBA" id="ARBA00007931"/>
    </source>
</evidence>
<dbReference type="HOGENOM" id="CLU_066211_0_0_5"/>
<evidence type="ECO:0000256" key="8">
    <source>
        <dbReference type="ARBA" id="ARBA00022801"/>
    </source>
</evidence>
<protein>
    <recommendedName>
        <fullName evidence="16">Site-2 protease family protein</fullName>
    </recommendedName>
</protein>
<evidence type="ECO:0000313" key="15">
    <source>
        <dbReference type="Proteomes" id="UP000001868"/>
    </source>
</evidence>
<comment type="similarity">
    <text evidence="3">Belongs to the peptidase M50B family.</text>
</comment>
<evidence type="ECO:0000256" key="11">
    <source>
        <dbReference type="ARBA" id="ARBA00023049"/>
    </source>
</evidence>
<feature type="transmembrane region" description="Helical" evidence="13">
    <location>
        <begin position="215"/>
        <end position="235"/>
    </location>
</feature>
<keyword evidence="4" id="KW-1003">Cell membrane</keyword>
<keyword evidence="10 13" id="KW-1133">Transmembrane helix</keyword>
<feature type="transmembrane region" description="Helical" evidence="13">
    <location>
        <begin position="48"/>
        <end position="77"/>
    </location>
</feature>
<evidence type="ECO:0000256" key="2">
    <source>
        <dbReference type="ARBA" id="ARBA00004651"/>
    </source>
</evidence>
<feature type="transmembrane region" description="Helical" evidence="13">
    <location>
        <begin position="134"/>
        <end position="160"/>
    </location>
</feature>
<keyword evidence="12 13" id="KW-0472">Membrane</keyword>
<dbReference type="STRING" id="450851.PHZ_c3084"/>
<dbReference type="GO" id="GO:0046872">
    <property type="term" value="F:metal ion binding"/>
    <property type="evidence" value="ECO:0007669"/>
    <property type="project" value="UniProtKB-KW"/>
</dbReference>
<keyword evidence="9" id="KW-0862">Zinc</keyword>
<keyword evidence="15" id="KW-1185">Reference proteome</keyword>
<reference evidence="14 15" key="1">
    <citation type="journal article" date="2008" name="BMC Genomics">
        <title>Complete genome of Phenylobacterium zucineum - a novel facultative intracellular bacterium isolated from human erythroleukemia cell line K562.</title>
        <authorList>
            <person name="Luo Y."/>
            <person name="Xu X."/>
            <person name="Ding Z."/>
            <person name="Liu Z."/>
            <person name="Zhang B."/>
            <person name="Yan Z."/>
            <person name="Sun J."/>
            <person name="Hu S."/>
            <person name="Hu X."/>
        </authorList>
    </citation>
    <scope>NUCLEOTIDE SEQUENCE [LARGE SCALE GENOMIC DNA]</scope>
    <source>
        <strain evidence="14 15">HLK1</strain>
    </source>
</reference>
<dbReference type="GO" id="GO:0006508">
    <property type="term" value="P:proteolysis"/>
    <property type="evidence" value="ECO:0007669"/>
    <property type="project" value="UniProtKB-KW"/>
</dbReference>
<dbReference type="eggNOG" id="COG1994">
    <property type="taxonomic scope" value="Bacteria"/>
</dbReference>
<evidence type="ECO:0000256" key="13">
    <source>
        <dbReference type="SAM" id="Phobius"/>
    </source>
</evidence>
<feature type="transmembrane region" description="Helical" evidence="13">
    <location>
        <begin position="20"/>
        <end position="41"/>
    </location>
</feature>
<comment type="subcellular location">
    <subcellularLocation>
        <location evidence="2">Cell membrane</location>
        <topology evidence="2">Multi-pass membrane protein</topology>
    </subcellularLocation>
</comment>
<keyword evidence="6 13" id="KW-0812">Transmembrane</keyword>
<comment type="cofactor">
    <cofactor evidence="1">
        <name>Zn(2+)</name>
        <dbReference type="ChEBI" id="CHEBI:29105"/>
    </cofactor>
</comment>
<accession>B4R9Y9</accession>
<dbReference type="KEGG" id="pzu:PHZ_c3084"/>
<gene>
    <name evidence="14" type="ordered locus">PHZ_c3084</name>
</gene>
<dbReference type="InterPro" id="IPR044537">
    <property type="entry name" value="Rip2-like"/>
</dbReference>
<evidence type="ECO:0000256" key="7">
    <source>
        <dbReference type="ARBA" id="ARBA00022723"/>
    </source>
</evidence>
<keyword evidence="11" id="KW-0482">Metalloprotease</keyword>
<keyword evidence="5" id="KW-0645">Protease</keyword>
<evidence type="ECO:0000256" key="5">
    <source>
        <dbReference type="ARBA" id="ARBA00022670"/>
    </source>
</evidence>
<proteinExistence type="inferred from homology"/>
<sequence length="263" mass="26967">MVHIDAMTASTTAAPPPPNNLVGLAILGAFAACGAALATAAAPGALGLLTFGFVMSGWILAVMAHEFGHAFVAYLAGDHTVREKGYLSFDPRRYGDLATSLVIPLIALALGGIGFPGGAVWLRHDLMRSPAWRAAASLAGPLGTLVVLLVLAGVLAMWGGSASGPLFAAVALLAFLQATALILNLLPIPGLDGFNAVRPFLPKRWDPGLRKAEGLGLLILLAAIFLVPGFGALLFGTAADLAAGLGVPRPAIVAGFEAFQFWR</sequence>
<dbReference type="PANTHER" id="PTHR35864">
    <property type="entry name" value="ZINC METALLOPROTEASE MJ0611-RELATED"/>
    <property type="match status" value="1"/>
</dbReference>
<dbReference type="AlphaFoldDB" id="B4R9Y9"/>
<evidence type="ECO:0008006" key="16">
    <source>
        <dbReference type="Google" id="ProtNLM"/>
    </source>
</evidence>
<evidence type="ECO:0000256" key="1">
    <source>
        <dbReference type="ARBA" id="ARBA00001947"/>
    </source>
</evidence>
<evidence type="ECO:0000256" key="10">
    <source>
        <dbReference type="ARBA" id="ARBA00022989"/>
    </source>
</evidence>
<dbReference type="Proteomes" id="UP000001868">
    <property type="component" value="Chromosome"/>
</dbReference>
<evidence type="ECO:0000256" key="9">
    <source>
        <dbReference type="ARBA" id="ARBA00022833"/>
    </source>
</evidence>
<dbReference type="PANTHER" id="PTHR35864:SF1">
    <property type="entry name" value="ZINC METALLOPROTEASE YWHC-RELATED"/>
    <property type="match status" value="1"/>
</dbReference>
<dbReference type="GO" id="GO:0005886">
    <property type="term" value="C:plasma membrane"/>
    <property type="evidence" value="ECO:0007669"/>
    <property type="project" value="UniProtKB-SubCell"/>
</dbReference>
<keyword evidence="8" id="KW-0378">Hydrolase</keyword>
<feature type="transmembrane region" description="Helical" evidence="13">
    <location>
        <begin position="97"/>
        <end position="122"/>
    </location>
</feature>
<evidence type="ECO:0000313" key="14">
    <source>
        <dbReference type="EMBL" id="ACG79493.1"/>
    </source>
</evidence>
<feature type="transmembrane region" description="Helical" evidence="13">
    <location>
        <begin position="166"/>
        <end position="194"/>
    </location>
</feature>
<dbReference type="InterPro" id="IPR052348">
    <property type="entry name" value="Metallopeptidase_M50B"/>
</dbReference>
<name>B4R9Y9_PHEZH</name>
<dbReference type="GO" id="GO:0008237">
    <property type="term" value="F:metallopeptidase activity"/>
    <property type="evidence" value="ECO:0007669"/>
    <property type="project" value="UniProtKB-KW"/>
</dbReference>
<keyword evidence="7" id="KW-0479">Metal-binding</keyword>
<dbReference type="EMBL" id="CP000747">
    <property type="protein sequence ID" value="ACG79493.1"/>
    <property type="molecule type" value="Genomic_DNA"/>
</dbReference>
<evidence type="ECO:0000256" key="6">
    <source>
        <dbReference type="ARBA" id="ARBA00022692"/>
    </source>
</evidence>